<dbReference type="SUPFAM" id="SSF52540">
    <property type="entry name" value="P-loop containing nucleoside triphosphate hydrolases"/>
    <property type="match status" value="1"/>
</dbReference>
<dbReference type="GO" id="GO:0005524">
    <property type="term" value="F:ATP binding"/>
    <property type="evidence" value="ECO:0007669"/>
    <property type="project" value="InterPro"/>
</dbReference>
<evidence type="ECO:0000313" key="3">
    <source>
        <dbReference type="EMBL" id="VEP15981.1"/>
    </source>
</evidence>
<proteinExistence type="predicted"/>
<dbReference type="RefSeq" id="WP_144874807.1">
    <property type="nucleotide sequence ID" value="NZ_LR214129.1"/>
</dbReference>
<dbReference type="InterPro" id="IPR003593">
    <property type="entry name" value="AAA+_ATPase"/>
</dbReference>
<dbReference type="Pfam" id="PF00004">
    <property type="entry name" value="AAA"/>
    <property type="match status" value="1"/>
</dbReference>
<dbReference type="InterPro" id="IPR003959">
    <property type="entry name" value="ATPase_AAA_core"/>
</dbReference>
<dbReference type="GO" id="GO:0016887">
    <property type="term" value="F:ATP hydrolysis activity"/>
    <property type="evidence" value="ECO:0007669"/>
    <property type="project" value="InterPro"/>
</dbReference>
<dbReference type="Proteomes" id="UP000320055">
    <property type="component" value="Unassembled WGS sequence"/>
</dbReference>
<protein>
    <submittedName>
        <fullName evidence="3">ATPase</fullName>
    </submittedName>
</protein>
<dbReference type="InterPro" id="IPR027417">
    <property type="entry name" value="P-loop_NTPase"/>
</dbReference>
<gene>
    <name evidence="3" type="ORF">H1P_3930002</name>
</gene>
<sequence>MSNSNLLEYTGEQKYQPKPDSQNTNLIKRGLYPYLPSQELVKAVNLAIYLQRPLLLQGEPGCGKTLLASAIAHEFGQRLQDELKGKEYPYFAWSIKSITRAKEGLYTYDAVGRLRDAQLVGTDSNKTYLGEEEKEKLFARLTDPSSYITWGALGNAFREANHRPIVLIDEIDKADIDFPNDLLQELDQQCFQITETGESIEAKQPPIVIITSNEEKELPDAFLRRCIFYYIEFPSYDDLIKIVKAHFPDSLEQDLVEEAVNRFLDLRENASSRRDGKKASTSELLDWIRWLKRYPQKAWEIIKNLPQNKPLLGALLKTKEDLETYQNNNDWEEEEQEEEEEDIE</sequence>
<dbReference type="InterPro" id="IPR050764">
    <property type="entry name" value="CbbQ/NirQ/NorQ/GpvN"/>
</dbReference>
<name>A0A563VX41_9CYAN</name>
<evidence type="ECO:0000259" key="2">
    <source>
        <dbReference type="SMART" id="SM00382"/>
    </source>
</evidence>
<reference evidence="3 4" key="1">
    <citation type="submission" date="2019-01" db="EMBL/GenBank/DDBJ databases">
        <authorList>
            <person name="Brito A."/>
        </authorList>
    </citation>
    <scope>NUCLEOTIDE SEQUENCE [LARGE SCALE GENOMIC DNA]</scope>
    <source>
        <strain evidence="3">1</strain>
    </source>
</reference>
<feature type="compositionally biased region" description="Acidic residues" evidence="1">
    <location>
        <begin position="330"/>
        <end position="344"/>
    </location>
</feature>
<feature type="domain" description="AAA+ ATPase" evidence="2">
    <location>
        <begin position="50"/>
        <end position="237"/>
    </location>
</feature>
<feature type="region of interest" description="Disordered" evidence="1">
    <location>
        <begin position="1"/>
        <end position="22"/>
    </location>
</feature>
<dbReference type="PANTHER" id="PTHR42759">
    <property type="entry name" value="MOXR FAMILY PROTEIN"/>
    <property type="match status" value="1"/>
</dbReference>
<dbReference type="EMBL" id="CAACVJ010000327">
    <property type="protein sequence ID" value="VEP15981.1"/>
    <property type="molecule type" value="Genomic_DNA"/>
</dbReference>
<feature type="region of interest" description="Disordered" evidence="1">
    <location>
        <begin position="325"/>
        <end position="344"/>
    </location>
</feature>
<keyword evidence="4" id="KW-1185">Reference proteome</keyword>
<organism evidence="3 4">
    <name type="scientific">Hyella patelloides LEGE 07179</name>
    <dbReference type="NCBI Taxonomy" id="945734"/>
    <lineage>
        <taxon>Bacteria</taxon>
        <taxon>Bacillati</taxon>
        <taxon>Cyanobacteriota</taxon>
        <taxon>Cyanophyceae</taxon>
        <taxon>Pleurocapsales</taxon>
        <taxon>Hyellaceae</taxon>
        <taxon>Hyella</taxon>
    </lineage>
</organism>
<accession>A0A563VX41</accession>
<evidence type="ECO:0000313" key="4">
    <source>
        <dbReference type="Proteomes" id="UP000320055"/>
    </source>
</evidence>
<dbReference type="PANTHER" id="PTHR42759:SF1">
    <property type="entry name" value="MAGNESIUM-CHELATASE SUBUNIT CHLD"/>
    <property type="match status" value="1"/>
</dbReference>
<evidence type="ECO:0000256" key="1">
    <source>
        <dbReference type="SAM" id="MobiDB-lite"/>
    </source>
</evidence>
<dbReference type="SMART" id="SM00382">
    <property type="entry name" value="AAA"/>
    <property type="match status" value="1"/>
</dbReference>
<dbReference type="AlphaFoldDB" id="A0A563VX41"/>
<dbReference type="Gene3D" id="3.40.50.300">
    <property type="entry name" value="P-loop containing nucleotide triphosphate hydrolases"/>
    <property type="match status" value="1"/>
</dbReference>
<dbReference type="OrthoDB" id="9783370at2"/>